<keyword evidence="3 5" id="KW-0539">Nucleus</keyword>
<dbReference type="GO" id="GO:0005737">
    <property type="term" value="C:cytoplasm"/>
    <property type="evidence" value="ECO:0007669"/>
    <property type="project" value="UniProtKB-SubCell"/>
</dbReference>
<comment type="function">
    <text evidence="5">Has a role in nuclear-cytoplasmic transport of proteins and mRNAs.</text>
</comment>
<dbReference type="PANTHER" id="PTHR12612">
    <property type="entry name" value="NUCLEAR TRANSPORT FACTOR 2"/>
    <property type="match status" value="1"/>
</dbReference>
<dbReference type="STRING" id="7222.B4JNI5"/>
<dbReference type="GO" id="GO:0015031">
    <property type="term" value="P:protein transport"/>
    <property type="evidence" value="ECO:0007669"/>
    <property type="project" value="UniProtKB-KW"/>
</dbReference>
<dbReference type="InterPro" id="IPR045875">
    <property type="entry name" value="NTF2"/>
</dbReference>
<dbReference type="InterPro" id="IPR018222">
    <property type="entry name" value="Nuclear_transport_factor_2_euk"/>
</dbReference>
<dbReference type="eggNOG" id="KOG4353">
    <property type="taxonomic scope" value="Eukaryota"/>
</dbReference>
<dbReference type="FunFam" id="3.10.450.50:FF:000006">
    <property type="entry name" value="NTF2-related export protein 2 isoform 1"/>
    <property type="match status" value="1"/>
</dbReference>
<dbReference type="KEGG" id="dgr:6565869"/>
<proteinExistence type="predicted"/>
<name>B4JNI5_DROGR</name>
<keyword evidence="5" id="KW-0963">Cytoplasm</keyword>
<dbReference type="SUPFAM" id="SSF54427">
    <property type="entry name" value="NTF2-like"/>
    <property type="match status" value="1"/>
</dbReference>
<dbReference type="AlphaFoldDB" id="B4JNI5"/>
<sequence>MAMNNELKTKVETCCQTAEDFTRLYYATLDNRRHQMGRLYIESANLSWNGNGAQGRENIERTFLELPSSRHQLTTLDSQPVLDAAVGGQTTYVILASGTVKYGDQSQRNFQQSFVITAENDKWKIASDCYRLQEPLPN</sequence>
<dbReference type="OrthoDB" id="25408at2759"/>
<reference evidence="7 8" key="1">
    <citation type="journal article" date="2007" name="Nature">
        <title>Evolution of genes and genomes on the Drosophila phylogeny.</title>
        <authorList>
            <consortium name="Drosophila 12 Genomes Consortium"/>
            <person name="Clark A.G."/>
            <person name="Eisen M.B."/>
            <person name="Smith D.R."/>
            <person name="Bergman C.M."/>
            <person name="Oliver B."/>
            <person name="Markow T.A."/>
            <person name="Kaufman T.C."/>
            <person name="Kellis M."/>
            <person name="Gelbart W."/>
            <person name="Iyer V.N."/>
            <person name="Pollard D.A."/>
            <person name="Sackton T.B."/>
            <person name="Larracuente A.M."/>
            <person name="Singh N.D."/>
            <person name="Abad J.P."/>
            <person name="Abt D.N."/>
            <person name="Adryan B."/>
            <person name="Aguade M."/>
            <person name="Akashi H."/>
            <person name="Anderson W.W."/>
            <person name="Aquadro C.F."/>
            <person name="Ardell D.H."/>
            <person name="Arguello R."/>
            <person name="Artieri C.G."/>
            <person name="Barbash D.A."/>
            <person name="Barker D."/>
            <person name="Barsanti P."/>
            <person name="Batterham P."/>
            <person name="Batzoglou S."/>
            <person name="Begun D."/>
            <person name="Bhutkar A."/>
            <person name="Blanco E."/>
            <person name="Bosak S.A."/>
            <person name="Bradley R.K."/>
            <person name="Brand A.D."/>
            <person name="Brent M.R."/>
            <person name="Brooks A.N."/>
            <person name="Brown R.H."/>
            <person name="Butlin R.K."/>
            <person name="Caggese C."/>
            <person name="Calvi B.R."/>
            <person name="Bernardo de Carvalho A."/>
            <person name="Caspi A."/>
            <person name="Castrezana S."/>
            <person name="Celniker S.E."/>
            <person name="Chang J.L."/>
            <person name="Chapple C."/>
            <person name="Chatterji S."/>
            <person name="Chinwalla A."/>
            <person name="Civetta A."/>
            <person name="Clifton S.W."/>
            <person name="Comeron J.M."/>
            <person name="Costello J.C."/>
            <person name="Coyne J.A."/>
            <person name="Daub J."/>
            <person name="David R.G."/>
            <person name="Delcher A.L."/>
            <person name="Delehaunty K."/>
            <person name="Do C.B."/>
            <person name="Ebling H."/>
            <person name="Edwards K."/>
            <person name="Eickbush T."/>
            <person name="Evans J.D."/>
            <person name="Filipski A."/>
            <person name="Findeiss S."/>
            <person name="Freyhult E."/>
            <person name="Fulton L."/>
            <person name="Fulton R."/>
            <person name="Garcia A.C."/>
            <person name="Gardiner A."/>
            <person name="Garfield D.A."/>
            <person name="Garvin B.E."/>
            <person name="Gibson G."/>
            <person name="Gilbert D."/>
            <person name="Gnerre S."/>
            <person name="Godfrey J."/>
            <person name="Good R."/>
            <person name="Gotea V."/>
            <person name="Gravely B."/>
            <person name="Greenberg A.J."/>
            <person name="Griffiths-Jones S."/>
            <person name="Gross S."/>
            <person name="Guigo R."/>
            <person name="Gustafson E.A."/>
            <person name="Haerty W."/>
            <person name="Hahn M.W."/>
            <person name="Halligan D.L."/>
            <person name="Halpern A.L."/>
            <person name="Halter G.M."/>
            <person name="Han M.V."/>
            <person name="Heger A."/>
            <person name="Hillier L."/>
            <person name="Hinrichs A.S."/>
            <person name="Holmes I."/>
            <person name="Hoskins R.A."/>
            <person name="Hubisz M.J."/>
            <person name="Hultmark D."/>
            <person name="Huntley M.A."/>
            <person name="Jaffe D.B."/>
            <person name="Jagadeeshan S."/>
            <person name="Jeck W.R."/>
            <person name="Johnson J."/>
            <person name="Jones C.D."/>
            <person name="Jordan W.C."/>
            <person name="Karpen G.H."/>
            <person name="Kataoka E."/>
            <person name="Keightley P.D."/>
            <person name="Kheradpour P."/>
            <person name="Kirkness E.F."/>
            <person name="Koerich L.B."/>
            <person name="Kristiansen K."/>
            <person name="Kudrna D."/>
            <person name="Kulathinal R.J."/>
            <person name="Kumar S."/>
            <person name="Kwok R."/>
            <person name="Lander E."/>
            <person name="Langley C.H."/>
            <person name="Lapoint R."/>
            <person name="Lazzaro B.P."/>
            <person name="Lee S.J."/>
            <person name="Levesque L."/>
            <person name="Li R."/>
            <person name="Lin C.F."/>
            <person name="Lin M.F."/>
            <person name="Lindblad-Toh K."/>
            <person name="Llopart A."/>
            <person name="Long M."/>
            <person name="Low L."/>
            <person name="Lozovsky E."/>
            <person name="Lu J."/>
            <person name="Luo M."/>
            <person name="Machado C.A."/>
            <person name="Makalowski W."/>
            <person name="Marzo M."/>
            <person name="Matsuda M."/>
            <person name="Matzkin L."/>
            <person name="McAllister B."/>
            <person name="McBride C.S."/>
            <person name="McKernan B."/>
            <person name="McKernan K."/>
            <person name="Mendez-Lago M."/>
            <person name="Minx P."/>
            <person name="Mollenhauer M.U."/>
            <person name="Montooth K."/>
            <person name="Mount S.M."/>
            <person name="Mu X."/>
            <person name="Myers E."/>
            <person name="Negre B."/>
            <person name="Newfeld S."/>
            <person name="Nielsen R."/>
            <person name="Noor M.A."/>
            <person name="O'Grady P."/>
            <person name="Pachter L."/>
            <person name="Papaceit M."/>
            <person name="Parisi M.J."/>
            <person name="Parisi M."/>
            <person name="Parts L."/>
            <person name="Pedersen J.S."/>
            <person name="Pesole G."/>
            <person name="Phillippy A.M."/>
            <person name="Ponting C.P."/>
            <person name="Pop M."/>
            <person name="Porcelli D."/>
            <person name="Powell J.R."/>
            <person name="Prohaska S."/>
            <person name="Pruitt K."/>
            <person name="Puig M."/>
            <person name="Quesneville H."/>
            <person name="Ram K.R."/>
            <person name="Rand D."/>
            <person name="Rasmussen M.D."/>
            <person name="Reed L.K."/>
            <person name="Reenan R."/>
            <person name="Reily A."/>
            <person name="Remington K.A."/>
            <person name="Rieger T.T."/>
            <person name="Ritchie M.G."/>
            <person name="Robin C."/>
            <person name="Rogers Y.H."/>
            <person name="Rohde C."/>
            <person name="Rozas J."/>
            <person name="Rubenfield M.J."/>
            <person name="Ruiz A."/>
            <person name="Russo S."/>
            <person name="Salzberg S.L."/>
            <person name="Sanchez-Gracia A."/>
            <person name="Saranga D.J."/>
            <person name="Sato H."/>
            <person name="Schaeffer S.W."/>
            <person name="Schatz M.C."/>
            <person name="Schlenke T."/>
            <person name="Schwartz R."/>
            <person name="Segarra C."/>
            <person name="Singh R.S."/>
            <person name="Sirot L."/>
            <person name="Sirota M."/>
            <person name="Sisneros N.B."/>
            <person name="Smith C.D."/>
            <person name="Smith T.F."/>
            <person name="Spieth J."/>
            <person name="Stage D.E."/>
            <person name="Stark A."/>
            <person name="Stephan W."/>
            <person name="Strausberg R.L."/>
            <person name="Strempel S."/>
            <person name="Sturgill D."/>
            <person name="Sutton G."/>
            <person name="Sutton G.G."/>
            <person name="Tao W."/>
            <person name="Teichmann S."/>
            <person name="Tobari Y.N."/>
            <person name="Tomimura Y."/>
            <person name="Tsolas J.M."/>
            <person name="Valente V.L."/>
            <person name="Venter E."/>
            <person name="Venter J.C."/>
            <person name="Vicario S."/>
            <person name="Vieira F.G."/>
            <person name="Vilella A.J."/>
            <person name="Villasante A."/>
            <person name="Walenz B."/>
            <person name="Wang J."/>
            <person name="Wasserman M."/>
            <person name="Watts T."/>
            <person name="Wilson D."/>
            <person name="Wilson R.K."/>
            <person name="Wing R.A."/>
            <person name="Wolfner M.F."/>
            <person name="Wong A."/>
            <person name="Wong G.K."/>
            <person name="Wu C.I."/>
            <person name="Wu G."/>
            <person name="Yamamoto D."/>
            <person name="Yang H.P."/>
            <person name="Yang S.P."/>
            <person name="Yorke J.A."/>
            <person name="Yoshida K."/>
            <person name="Zdobnov E."/>
            <person name="Zhang P."/>
            <person name="Zhang Y."/>
            <person name="Zimin A.V."/>
            <person name="Baldwin J."/>
            <person name="Abdouelleil A."/>
            <person name="Abdulkadir J."/>
            <person name="Abebe A."/>
            <person name="Abera B."/>
            <person name="Abreu J."/>
            <person name="Acer S.C."/>
            <person name="Aftuck L."/>
            <person name="Alexander A."/>
            <person name="An P."/>
            <person name="Anderson E."/>
            <person name="Anderson S."/>
            <person name="Arachi H."/>
            <person name="Azer M."/>
            <person name="Bachantsang P."/>
            <person name="Barry A."/>
            <person name="Bayul T."/>
            <person name="Berlin A."/>
            <person name="Bessette D."/>
            <person name="Bloom T."/>
            <person name="Blye J."/>
            <person name="Boguslavskiy L."/>
            <person name="Bonnet C."/>
            <person name="Boukhgalter B."/>
            <person name="Bourzgui I."/>
            <person name="Brown A."/>
            <person name="Cahill P."/>
            <person name="Channer S."/>
            <person name="Cheshatsang Y."/>
            <person name="Chuda L."/>
            <person name="Citroen M."/>
            <person name="Collymore A."/>
            <person name="Cooke P."/>
            <person name="Costello M."/>
            <person name="D'Aco K."/>
            <person name="Daza R."/>
            <person name="De Haan G."/>
            <person name="DeGray S."/>
            <person name="DeMaso C."/>
            <person name="Dhargay N."/>
            <person name="Dooley K."/>
            <person name="Dooley E."/>
            <person name="Doricent M."/>
            <person name="Dorje P."/>
            <person name="Dorjee K."/>
            <person name="Dupes A."/>
            <person name="Elong R."/>
            <person name="Falk J."/>
            <person name="Farina A."/>
            <person name="Faro S."/>
            <person name="Ferguson D."/>
            <person name="Fisher S."/>
            <person name="Foley C.D."/>
            <person name="Franke A."/>
            <person name="Friedrich D."/>
            <person name="Gadbois L."/>
            <person name="Gearin G."/>
            <person name="Gearin C.R."/>
            <person name="Giannoukos G."/>
            <person name="Goode T."/>
            <person name="Graham J."/>
            <person name="Grandbois E."/>
            <person name="Grewal S."/>
            <person name="Gyaltsen K."/>
            <person name="Hafez N."/>
            <person name="Hagos B."/>
            <person name="Hall J."/>
            <person name="Henson C."/>
            <person name="Hollinger A."/>
            <person name="Honan T."/>
            <person name="Huard M.D."/>
            <person name="Hughes L."/>
            <person name="Hurhula B."/>
            <person name="Husby M.E."/>
            <person name="Kamat A."/>
            <person name="Kanga B."/>
            <person name="Kashin S."/>
            <person name="Khazanovich D."/>
            <person name="Kisner P."/>
            <person name="Lance K."/>
            <person name="Lara M."/>
            <person name="Lee W."/>
            <person name="Lennon N."/>
            <person name="Letendre F."/>
            <person name="LeVine R."/>
            <person name="Lipovsky A."/>
            <person name="Liu X."/>
            <person name="Liu J."/>
            <person name="Liu S."/>
            <person name="Lokyitsang T."/>
            <person name="Lokyitsang Y."/>
            <person name="Lubonja R."/>
            <person name="Lui A."/>
            <person name="MacDonald P."/>
            <person name="Magnisalis V."/>
            <person name="Maru K."/>
            <person name="Matthews C."/>
            <person name="McCusker W."/>
            <person name="McDonough S."/>
            <person name="Mehta T."/>
            <person name="Meldrim J."/>
            <person name="Meneus L."/>
            <person name="Mihai O."/>
            <person name="Mihalev A."/>
            <person name="Mihova T."/>
            <person name="Mittelman R."/>
            <person name="Mlenga V."/>
            <person name="Montmayeur A."/>
            <person name="Mulrain L."/>
            <person name="Navidi A."/>
            <person name="Naylor J."/>
            <person name="Negash T."/>
            <person name="Nguyen T."/>
            <person name="Nguyen N."/>
            <person name="Nicol R."/>
            <person name="Norbu C."/>
            <person name="Norbu N."/>
            <person name="Novod N."/>
            <person name="O'Neill B."/>
            <person name="Osman S."/>
            <person name="Markiewicz E."/>
            <person name="Oyono O.L."/>
            <person name="Patti C."/>
            <person name="Phunkhang P."/>
            <person name="Pierre F."/>
            <person name="Priest M."/>
            <person name="Raghuraman S."/>
            <person name="Rege F."/>
            <person name="Reyes R."/>
            <person name="Rise C."/>
            <person name="Rogov P."/>
            <person name="Ross K."/>
            <person name="Ryan E."/>
            <person name="Settipalli S."/>
            <person name="Shea T."/>
            <person name="Sherpa N."/>
            <person name="Shi L."/>
            <person name="Shih D."/>
            <person name="Sparrow T."/>
            <person name="Spaulding J."/>
            <person name="Stalker J."/>
            <person name="Stange-Thomann N."/>
            <person name="Stavropoulos S."/>
            <person name="Stone C."/>
            <person name="Strader C."/>
            <person name="Tesfaye S."/>
            <person name="Thomson T."/>
            <person name="Thoulutsang Y."/>
            <person name="Thoulutsang D."/>
            <person name="Topham K."/>
            <person name="Topping I."/>
            <person name="Tsamla T."/>
            <person name="Vassiliev H."/>
            <person name="Vo A."/>
            <person name="Wangchuk T."/>
            <person name="Wangdi T."/>
            <person name="Weiand M."/>
            <person name="Wilkinson J."/>
            <person name="Wilson A."/>
            <person name="Yadav S."/>
            <person name="Young G."/>
            <person name="Yu Q."/>
            <person name="Zembek L."/>
            <person name="Zhong D."/>
            <person name="Zimmer A."/>
            <person name="Zwirko Z."/>
            <person name="Jaffe D.B."/>
            <person name="Alvarez P."/>
            <person name="Brockman W."/>
            <person name="Butler J."/>
            <person name="Chin C."/>
            <person name="Gnerre S."/>
            <person name="Grabherr M."/>
            <person name="Kleber M."/>
            <person name="Mauceli E."/>
            <person name="MacCallum I."/>
        </authorList>
    </citation>
    <scope>NUCLEOTIDE SEQUENCE [LARGE SCALE GENOMIC DNA]</scope>
    <source>
        <strain evidence="8">Tucson 15287-2541.00</strain>
    </source>
</reference>
<keyword evidence="1 5" id="KW-0813">Transport</keyword>
<dbReference type="HOGENOM" id="CLU_122448_0_0_1"/>
<gene>
    <name evidence="7" type="primary">Dgri\GH24133</name>
    <name evidence="7" type="ORF">Dgri_GH24133</name>
</gene>
<organism evidence="8">
    <name type="scientific">Drosophila grimshawi</name>
    <name type="common">Hawaiian fruit fly</name>
    <name type="synonym">Idiomyia grimshawi</name>
    <dbReference type="NCBI Taxonomy" id="7222"/>
    <lineage>
        <taxon>Eukaryota</taxon>
        <taxon>Metazoa</taxon>
        <taxon>Ecdysozoa</taxon>
        <taxon>Arthropoda</taxon>
        <taxon>Hexapoda</taxon>
        <taxon>Insecta</taxon>
        <taxon>Pterygota</taxon>
        <taxon>Neoptera</taxon>
        <taxon>Endopterygota</taxon>
        <taxon>Diptera</taxon>
        <taxon>Brachycera</taxon>
        <taxon>Muscomorpha</taxon>
        <taxon>Ephydroidea</taxon>
        <taxon>Drosophilidae</taxon>
        <taxon>Drosophila</taxon>
        <taxon>Hawaiian Drosophila</taxon>
    </lineage>
</organism>
<evidence type="ECO:0000256" key="4">
    <source>
        <dbReference type="ARBA" id="ARBA00070836"/>
    </source>
</evidence>
<dbReference type="Pfam" id="PF02136">
    <property type="entry name" value="NTF2"/>
    <property type="match status" value="1"/>
</dbReference>
<evidence type="ECO:0000259" key="6">
    <source>
        <dbReference type="PROSITE" id="PS50177"/>
    </source>
</evidence>
<keyword evidence="2 5" id="KW-0653">Protein transport</keyword>
<dbReference type="OMA" id="HFTRLYY"/>
<accession>B4JNI5</accession>
<dbReference type="GO" id="GO:0051028">
    <property type="term" value="P:mRNA transport"/>
    <property type="evidence" value="ECO:0007669"/>
    <property type="project" value="UniProtKB-UniRule"/>
</dbReference>
<dbReference type="SMR" id="B4JNI5"/>
<dbReference type="FunCoup" id="B4JNI5">
    <property type="interactions" value="1421"/>
</dbReference>
<dbReference type="EMBL" id="CH916371">
    <property type="protein sequence ID" value="EDV92278.1"/>
    <property type="molecule type" value="Genomic_DNA"/>
</dbReference>
<protein>
    <recommendedName>
        <fullName evidence="4 5">NTF2-related export protein</fullName>
    </recommendedName>
</protein>
<dbReference type="CDD" id="cd00780">
    <property type="entry name" value="NTF2"/>
    <property type="match status" value="1"/>
</dbReference>
<dbReference type="PROSITE" id="PS50177">
    <property type="entry name" value="NTF2_DOMAIN"/>
    <property type="match status" value="1"/>
</dbReference>
<dbReference type="InParanoid" id="B4JNI5"/>
<evidence type="ECO:0000256" key="1">
    <source>
        <dbReference type="ARBA" id="ARBA00022448"/>
    </source>
</evidence>
<dbReference type="InterPro" id="IPR002075">
    <property type="entry name" value="NTF2_dom"/>
</dbReference>
<keyword evidence="8" id="KW-1185">Reference proteome</keyword>
<evidence type="ECO:0000256" key="3">
    <source>
        <dbReference type="ARBA" id="ARBA00023242"/>
    </source>
</evidence>
<dbReference type="GO" id="GO:0005634">
    <property type="term" value="C:nucleus"/>
    <property type="evidence" value="ECO:0007669"/>
    <property type="project" value="UniProtKB-SubCell"/>
</dbReference>
<dbReference type="InterPro" id="IPR032710">
    <property type="entry name" value="NTF2-like_dom_sf"/>
</dbReference>
<dbReference type="Gene3D" id="3.10.450.50">
    <property type="match status" value="1"/>
</dbReference>
<evidence type="ECO:0000256" key="5">
    <source>
        <dbReference type="RuleBase" id="RU369002"/>
    </source>
</evidence>
<dbReference type="Proteomes" id="UP000001070">
    <property type="component" value="Unassembled WGS sequence"/>
</dbReference>
<evidence type="ECO:0000313" key="7">
    <source>
        <dbReference type="EMBL" id="EDV92278.1"/>
    </source>
</evidence>
<evidence type="ECO:0000313" key="8">
    <source>
        <dbReference type="Proteomes" id="UP000001070"/>
    </source>
</evidence>
<evidence type="ECO:0000256" key="2">
    <source>
        <dbReference type="ARBA" id="ARBA00022927"/>
    </source>
</evidence>
<feature type="domain" description="NTF2" evidence="6">
    <location>
        <begin position="17"/>
        <end position="132"/>
    </location>
</feature>
<dbReference type="GO" id="GO:0006913">
    <property type="term" value="P:nucleocytoplasmic transport"/>
    <property type="evidence" value="ECO:0007669"/>
    <property type="project" value="UniProtKB-UniRule"/>
</dbReference>
<comment type="subcellular location">
    <subcellularLocation>
        <location evidence="5">Cytoplasm</location>
    </subcellularLocation>
    <subcellularLocation>
        <location evidence="5">Nucleus</location>
    </subcellularLocation>
</comment>
<dbReference type="PhylomeDB" id="B4JNI5"/>